<dbReference type="EMBL" id="JAPWTJ010000047">
    <property type="protein sequence ID" value="KAJ8984097.1"/>
    <property type="molecule type" value="Genomic_DNA"/>
</dbReference>
<evidence type="ECO:0000256" key="1">
    <source>
        <dbReference type="SAM" id="MobiDB-lite"/>
    </source>
</evidence>
<evidence type="ECO:0000313" key="2">
    <source>
        <dbReference type="EMBL" id="KAJ8984097.1"/>
    </source>
</evidence>
<dbReference type="Proteomes" id="UP001162164">
    <property type="component" value="Unassembled WGS sequence"/>
</dbReference>
<keyword evidence="3" id="KW-1185">Reference proteome</keyword>
<proteinExistence type="predicted"/>
<feature type="compositionally biased region" description="Basic and acidic residues" evidence="1">
    <location>
        <begin position="10"/>
        <end position="20"/>
    </location>
</feature>
<comment type="caution">
    <text evidence="2">The sequence shown here is derived from an EMBL/GenBank/DDBJ whole genome shotgun (WGS) entry which is preliminary data.</text>
</comment>
<accession>A0ABQ9K3E7</accession>
<reference evidence="2" key="1">
    <citation type="journal article" date="2023" name="Insect Mol. Biol.">
        <title>Genome sequencing provides insights into the evolution of gene families encoding plant cell wall-degrading enzymes in longhorned beetles.</title>
        <authorList>
            <person name="Shin N.R."/>
            <person name="Okamura Y."/>
            <person name="Kirsch R."/>
            <person name="Pauchet Y."/>
        </authorList>
    </citation>
    <scope>NUCLEOTIDE SEQUENCE</scope>
    <source>
        <strain evidence="2">MMC_N1</strain>
    </source>
</reference>
<name>A0ABQ9K3E7_9CUCU</name>
<feature type="region of interest" description="Disordered" evidence="1">
    <location>
        <begin position="1"/>
        <end position="30"/>
    </location>
</feature>
<organism evidence="2 3">
    <name type="scientific">Molorchus minor</name>
    <dbReference type="NCBI Taxonomy" id="1323400"/>
    <lineage>
        <taxon>Eukaryota</taxon>
        <taxon>Metazoa</taxon>
        <taxon>Ecdysozoa</taxon>
        <taxon>Arthropoda</taxon>
        <taxon>Hexapoda</taxon>
        <taxon>Insecta</taxon>
        <taxon>Pterygota</taxon>
        <taxon>Neoptera</taxon>
        <taxon>Endopterygota</taxon>
        <taxon>Coleoptera</taxon>
        <taxon>Polyphaga</taxon>
        <taxon>Cucujiformia</taxon>
        <taxon>Chrysomeloidea</taxon>
        <taxon>Cerambycidae</taxon>
        <taxon>Lamiinae</taxon>
        <taxon>Monochamini</taxon>
        <taxon>Molorchus</taxon>
    </lineage>
</organism>
<protein>
    <submittedName>
        <fullName evidence="2">Uncharacterized protein</fullName>
    </submittedName>
</protein>
<feature type="compositionally biased region" description="Polar residues" evidence="1">
    <location>
        <begin position="21"/>
        <end position="30"/>
    </location>
</feature>
<gene>
    <name evidence="2" type="ORF">NQ317_012754</name>
</gene>
<sequence length="80" mass="8941">MQRLQNVFVYREEKHDRSSDDNSSLMARPNVQPSSCQKILNVNVAVILSNPIARPPRFSIRNSANASAQMRKTTTAVGVK</sequence>
<evidence type="ECO:0000313" key="3">
    <source>
        <dbReference type="Proteomes" id="UP001162164"/>
    </source>
</evidence>